<evidence type="ECO:0000313" key="1">
    <source>
        <dbReference type="EMBL" id="CAB4129051.1"/>
    </source>
</evidence>
<dbReference type="EMBL" id="LR796233">
    <property type="protein sequence ID" value="CAB4129051.1"/>
    <property type="molecule type" value="Genomic_DNA"/>
</dbReference>
<proteinExistence type="predicted"/>
<gene>
    <name evidence="1" type="ORF">UFOVP112_149</name>
</gene>
<accession>A0A6J5L3X6</accession>
<sequence length="103" mass="10641">MAITSTQLTTTSANIIYGTSTQTKGITALYMSNQTGSAVTANVFLVPSGGTVANCRIYSNISIAGFDSFIADTERIVLDTGDSLWANCSTANGVVMTISSVGM</sequence>
<reference evidence="1" key="1">
    <citation type="submission" date="2020-04" db="EMBL/GenBank/DDBJ databases">
        <authorList>
            <person name="Chiriac C."/>
            <person name="Salcher M."/>
            <person name="Ghai R."/>
            <person name="Kavagutti S V."/>
        </authorList>
    </citation>
    <scope>NUCLEOTIDE SEQUENCE</scope>
</reference>
<protein>
    <submittedName>
        <fullName evidence="1">Uncharacterized protein</fullName>
    </submittedName>
</protein>
<name>A0A6J5L3X6_9CAUD</name>
<organism evidence="1">
    <name type="scientific">uncultured Caudovirales phage</name>
    <dbReference type="NCBI Taxonomy" id="2100421"/>
    <lineage>
        <taxon>Viruses</taxon>
        <taxon>Duplodnaviria</taxon>
        <taxon>Heunggongvirae</taxon>
        <taxon>Uroviricota</taxon>
        <taxon>Caudoviricetes</taxon>
        <taxon>Peduoviridae</taxon>
        <taxon>Maltschvirus</taxon>
        <taxon>Maltschvirus maltsch</taxon>
    </lineage>
</organism>